<keyword evidence="2" id="KW-1185">Reference proteome</keyword>
<gene>
    <name evidence="1" type="ORF">E8M12_07905</name>
</gene>
<name>A0A4U1B5A3_9GAMM</name>
<dbReference type="Proteomes" id="UP000307999">
    <property type="component" value="Unassembled WGS sequence"/>
</dbReference>
<comment type="caution">
    <text evidence="1">The sequence shown here is derived from an EMBL/GenBank/DDBJ whole genome shotgun (WGS) entry which is preliminary data.</text>
</comment>
<reference evidence="1 2" key="1">
    <citation type="submission" date="2019-04" db="EMBL/GenBank/DDBJ databases">
        <title>Thalassotalea guangxiensis sp. nov., isolated from sediment of the coastal wetland.</title>
        <authorList>
            <person name="Zheng S."/>
            <person name="Zhang D."/>
        </authorList>
    </citation>
    <scope>NUCLEOTIDE SEQUENCE [LARGE SCALE GENOMIC DNA]</scope>
    <source>
        <strain evidence="1 2">ZS-4</strain>
    </source>
</reference>
<proteinExistence type="predicted"/>
<dbReference type="EMBL" id="SWDB01000018">
    <property type="protein sequence ID" value="TKB45519.1"/>
    <property type="molecule type" value="Genomic_DNA"/>
</dbReference>
<protein>
    <recommendedName>
        <fullName evidence="3">Lipoprotein</fullName>
    </recommendedName>
</protein>
<dbReference type="RefSeq" id="WP_136735549.1">
    <property type="nucleotide sequence ID" value="NZ_SWDB01000018.1"/>
</dbReference>
<sequence length="138" mass="15110">MAKSNFHKLSSLAGIGALTLIMTACSPARDEITVELVNVAKTGQCHQKMIFKNGTDRKVTLAGKVDYANGYHVRIDSLELPPNSTERKQYNILEEGEDGAEIFDCNTDVLNPQPKVQVSQCDLEGGSETECKALLRLL</sequence>
<dbReference type="PROSITE" id="PS51257">
    <property type="entry name" value="PROKAR_LIPOPROTEIN"/>
    <property type="match status" value="1"/>
</dbReference>
<dbReference type="AlphaFoldDB" id="A0A4U1B5A3"/>
<accession>A0A4U1B5A3</accession>
<evidence type="ECO:0000313" key="2">
    <source>
        <dbReference type="Proteomes" id="UP000307999"/>
    </source>
</evidence>
<organism evidence="1 2">
    <name type="scientific">Thalassotalea mangrovi</name>
    <dbReference type="NCBI Taxonomy" id="2572245"/>
    <lineage>
        <taxon>Bacteria</taxon>
        <taxon>Pseudomonadati</taxon>
        <taxon>Pseudomonadota</taxon>
        <taxon>Gammaproteobacteria</taxon>
        <taxon>Alteromonadales</taxon>
        <taxon>Colwelliaceae</taxon>
        <taxon>Thalassotalea</taxon>
    </lineage>
</organism>
<evidence type="ECO:0008006" key="3">
    <source>
        <dbReference type="Google" id="ProtNLM"/>
    </source>
</evidence>
<evidence type="ECO:0000313" key="1">
    <source>
        <dbReference type="EMBL" id="TKB45519.1"/>
    </source>
</evidence>